<comment type="caution">
    <text evidence="2">The sequence shown here is derived from an EMBL/GenBank/DDBJ whole genome shotgun (WGS) entry which is preliminary data.</text>
</comment>
<proteinExistence type="predicted"/>
<feature type="region of interest" description="Disordered" evidence="1">
    <location>
        <begin position="138"/>
        <end position="177"/>
    </location>
</feature>
<evidence type="ECO:0000313" key="3">
    <source>
        <dbReference type="Proteomes" id="UP000784294"/>
    </source>
</evidence>
<name>A0A448XK03_9PLAT</name>
<dbReference type="Proteomes" id="UP000784294">
    <property type="component" value="Unassembled WGS sequence"/>
</dbReference>
<evidence type="ECO:0000313" key="2">
    <source>
        <dbReference type="EMBL" id="VEL38507.1"/>
    </source>
</evidence>
<evidence type="ECO:0000256" key="1">
    <source>
        <dbReference type="SAM" id="MobiDB-lite"/>
    </source>
</evidence>
<feature type="compositionally biased region" description="Low complexity" evidence="1">
    <location>
        <begin position="254"/>
        <end position="264"/>
    </location>
</feature>
<sequence>MFRCNRVRFASLDHSTDSSTIGHFLQYRFVLLDLPDSRNSLYWLSSESAAETQSLGTLRDEQLWAPESVNGRPDCDCLACLSHGVEASRSGLRHDVALRPFDSAEAIIVEPTTCQPIRWIPDAPLQGQNWASLFSAEVGTDGANGDGDGDGEGNGDGEFSETEEEAEPTRDASRGYSGCEDCGCVEEATTFAQFSHSRLHDWSPTSRPFDHHLKPEGAELESAQVEFSARTVGPFLSATGSAAPGNSDVSFYSSTFNSSHSSESPGPLVRPPGAASVDVAAASRQLGPRDTVTFAAGWQACAAWQPDSQTWPSPGPFNHSTNGLAVGWHEHAGGTSATGCHDDFVAATACYRSEQSQLSRLASCTDEPAGQASAEFADYYRDGEQPFFASSCCATLQRRR</sequence>
<dbReference type="AlphaFoldDB" id="A0A448XK03"/>
<organism evidence="2 3">
    <name type="scientific">Protopolystoma xenopodis</name>
    <dbReference type="NCBI Taxonomy" id="117903"/>
    <lineage>
        <taxon>Eukaryota</taxon>
        <taxon>Metazoa</taxon>
        <taxon>Spiralia</taxon>
        <taxon>Lophotrochozoa</taxon>
        <taxon>Platyhelminthes</taxon>
        <taxon>Monogenea</taxon>
        <taxon>Polyopisthocotylea</taxon>
        <taxon>Polystomatidea</taxon>
        <taxon>Polystomatidae</taxon>
        <taxon>Protopolystoma</taxon>
    </lineage>
</organism>
<gene>
    <name evidence="2" type="ORF">PXEA_LOCUS31947</name>
</gene>
<feature type="compositionally biased region" description="Acidic residues" evidence="1">
    <location>
        <begin position="147"/>
        <end position="166"/>
    </location>
</feature>
<protein>
    <submittedName>
        <fullName evidence="2">Uncharacterized protein</fullName>
    </submittedName>
</protein>
<dbReference type="EMBL" id="CAAALY010258115">
    <property type="protein sequence ID" value="VEL38507.1"/>
    <property type="molecule type" value="Genomic_DNA"/>
</dbReference>
<accession>A0A448XK03</accession>
<keyword evidence="3" id="KW-1185">Reference proteome</keyword>
<feature type="region of interest" description="Disordered" evidence="1">
    <location>
        <begin position="254"/>
        <end position="273"/>
    </location>
</feature>
<reference evidence="2" key="1">
    <citation type="submission" date="2018-11" db="EMBL/GenBank/DDBJ databases">
        <authorList>
            <consortium name="Pathogen Informatics"/>
        </authorList>
    </citation>
    <scope>NUCLEOTIDE SEQUENCE</scope>
</reference>